<comment type="caution">
    <text evidence="10">The sequence shown here is derived from an EMBL/GenBank/DDBJ whole genome shotgun (WGS) entry which is preliminary data.</text>
</comment>
<dbReference type="InterPro" id="IPR043502">
    <property type="entry name" value="DNA/RNA_pol_sf"/>
</dbReference>
<dbReference type="InterPro" id="IPR041373">
    <property type="entry name" value="RT_RNaseH"/>
</dbReference>
<dbReference type="InterPro" id="IPR043128">
    <property type="entry name" value="Rev_trsase/Diguanyl_cyclase"/>
</dbReference>
<dbReference type="InterPro" id="IPR021109">
    <property type="entry name" value="Peptidase_aspartic_dom_sf"/>
</dbReference>
<dbReference type="Proteomes" id="UP000237271">
    <property type="component" value="Unassembled WGS sequence"/>
</dbReference>
<keyword evidence="4" id="KW-0540">Nuclease</keyword>
<evidence type="ECO:0000259" key="9">
    <source>
        <dbReference type="PROSITE" id="PS50878"/>
    </source>
</evidence>
<evidence type="ECO:0000313" key="11">
    <source>
        <dbReference type="Proteomes" id="UP000237271"/>
    </source>
</evidence>
<feature type="domain" description="Reverse transcriptase" evidence="9">
    <location>
        <begin position="488"/>
        <end position="668"/>
    </location>
</feature>
<dbReference type="Gene3D" id="3.30.70.270">
    <property type="match status" value="2"/>
</dbReference>
<dbReference type="Pfam" id="PF17917">
    <property type="entry name" value="RT_RNaseH"/>
    <property type="match status" value="1"/>
</dbReference>
<dbReference type="InterPro" id="IPR001969">
    <property type="entry name" value="Aspartic_peptidase_AS"/>
</dbReference>
<evidence type="ECO:0000256" key="2">
    <source>
        <dbReference type="ARBA" id="ARBA00022679"/>
    </source>
</evidence>
<dbReference type="PANTHER" id="PTHR37984">
    <property type="entry name" value="PROTEIN CBG26694"/>
    <property type="match status" value="1"/>
</dbReference>
<accession>A0A2P4YLD0</accession>
<dbReference type="InterPro" id="IPR000477">
    <property type="entry name" value="RT_dom"/>
</dbReference>
<feature type="region of interest" description="Disordered" evidence="8">
    <location>
        <begin position="204"/>
        <end position="235"/>
    </location>
</feature>
<dbReference type="GO" id="GO:0006508">
    <property type="term" value="P:proteolysis"/>
    <property type="evidence" value="ECO:0007669"/>
    <property type="project" value="InterPro"/>
</dbReference>
<dbReference type="PROSITE" id="PS00141">
    <property type="entry name" value="ASP_PROTEASE"/>
    <property type="match status" value="1"/>
</dbReference>
<evidence type="ECO:0000256" key="6">
    <source>
        <dbReference type="ARBA" id="ARBA00022801"/>
    </source>
</evidence>
<dbReference type="SUPFAM" id="SSF50630">
    <property type="entry name" value="Acid proteases"/>
    <property type="match status" value="1"/>
</dbReference>
<dbReference type="GO" id="GO:0004190">
    <property type="term" value="F:aspartic-type endopeptidase activity"/>
    <property type="evidence" value="ECO:0007669"/>
    <property type="project" value="InterPro"/>
</dbReference>
<keyword evidence="3" id="KW-0548">Nucleotidyltransferase</keyword>
<feature type="compositionally biased region" description="Basic and acidic residues" evidence="8">
    <location>
        <begin position="159"/>
        <end position="175"/>
    </location>
</feature>
<dbReference type="SUPFAM" id="SSF56672">
    <property type="entry name" value="DNA/RNA polymerases"/>
    <property type="match status" value="1"/>
</dbReference>
<feature type="region of interest" description="Disordered" evidence="8">
    <location>
        <begin position="144"/>
        <end position="184"/>
    </location>
</feature>
<dbReference type="CDD" id="cd01647">
    <property type="entry name" value="RT_LTR"/>
    <property type="match status" value="1"/>
</dbReference>
<dbReference type="Gene3D" id="3.10.10.10">
    <property type="entry name" value="HIV Type 1 Reverse Transcriptase, subunit A, domain 1"/>
    <property type="match status" value="1"/>
</dbReference>
<dbReference type="Pfam" id="PF17921">
    <property type="entry name" value="Integrase_H2C2"/>
    <property type="match status" value="1"/>
</dbReference>
<dbReference type="GO" id="GO:0003964">
    <property type="term" value="F:RNA-directed DNA polymerase activity"/>
    <property type="evidence" value="ECO:0007669"/>
    <property type="project" value="UniProtKB-KW"/>
</dbReference>
<name>A0A2P4YLD0_9STRA</name>
<keyword evidence="11" id="KW-1185">Reference proteome</keyword>
<organism evidence="10 11">
    <name type="scientific">Phytophthora palmivora</name>
    <dbReference type="NCBI Taxonomy" id="4796"/>
    <lineage>
        <taxon>Eukaryota</taxon>
        <taxon>Sar</taxon>
        <taxon>Stramenopiles</taxon>
        <taxon>Oomycota</taxon>
        <taxon>Peronosporomycetes</taxon>
        <taxon>Peronosporales</taxon>
        <taxon>Peronosporaceae</taxon>
        <taxon>Phytophthora</taxon>
    </lineage>
</organism>
<protein>
    <recommendedName>
        <fullName evidence="1">RNA-directed DNA polymerase</fullName>
        <ecNumber evidence="1">2.7.7.49</ecNumber>
    </recommendedName>
</protein>
<dbReference type="PANTHER" id="PTHR37984:SF5">
    <property type="entry name" value="PROTEIN NYNRIN-LIKE"/>
    <property type="match status" value="1"/>
</dbReference>
<dbReference type="InterPro" id="IPR050951">
    <property type="entry name" value="Retrovirus_Pol_polyprotein"/>
</dbReference>
<dbReference type="AlphaFoldDB" id="A0A2P4YLD0"/>
<dbReference type="PROSITE" id="PS50878">
    <property type="entry name" value="RT_POL"/>
    <property type="match status" value="1"/>
</dbReference>
<evidence type="ECO:0000256" key="8">
    <source>
        <dbReference type="SAM" id="MobiDB-lite"/>
    </source>
</evidence>
<evidence type="ECO:0000256" key="1">
    <source>
        <dbReference type="ARBA" id="ARBA00012493"/>
    </source>
</evidence>
<keyword evidence="5" id="KW-0255">Endonuclease</keyword>
<evidence type="ECO:0000256" key="7">
    <source>
        <dbReference type="ARBA" id="ARBA00022918"/>
    </source>
</evidence>
<dbReference type="EC" id="2.7.7.49" evidence="1"/>
<dbReference type="OrthoDB" id="128750at2759"/>
<keyword evidence="6" id="KW-0378">Hydrolase</keyword>
<gene>
    <name evidence="10" type="ORF">PHPALM_3851</name>
</gene>
<keyword evidence="7" id="KW-0695">RNA-directed DNA polymerase</keyword>
<dbReference type="GO" id="GO:0004519">
    <property type="term" value="F:endonuclease activity"/>
    <property type="evidence" value="ECO:0007669"/>
    <property type="project" value="UniProtKB-KW"/>
</dbReference>
<dbReference type="Pfam" id="PF00078">
    <property type="entry name" value="RVT_1"/>
    <property type="match status" value="1"/>
</dbReference>
<dbReference type="Gene3D" id="1.10.340.70">
    <property type="match status" value="1"/>
</dbReference>
<dbReference type="Gene3D" id="2.40.70.10">
    <property type="entry name" value="Acid Proteases"/>
    <property type="match status" value="1"/>
</dbReference>
<reference evidence="10 11" key="1">
    <citation type="journal article" date="2017" name="Genome Biol. Evol.">
        <title>Phytophthora megakarya and P. palmivora, closely related causal agents of cacao black pod rot, underwent increases in genome sizes and gene numbers by different mechanisms.</title>
        <authorList>
            <person name="Ali S.S."/>
            <person name="Shao J."/>
            <person name="Lary D.J."/>
            <person name="Kronmiller B."/>
            <person name="Shen D."/>
            <person name="Strem M.D."/>
            <person name="Amoako-Attah I."/>
            <person name="Akrofi A.Y."/>
            <person name="Begoude B.A."/>
            <person name="Ten Hoopen G.M."/>
            <person name="Coulibaly K."/>
            <person name="Kebe B.I."/>
            <person name="Melnick R.L."/>
            <person name="Guiltinan M.J."/>
            <person name="Tyler B.M."/>
            <person name="Meinhardt L.W."/>
            <person name="Bailey B.A."/>
        </authorList>
    </citation>
    <scope>NUCLEOTIDE SEQUENCE [LARGE SCALE GENOMIC DNA]</scope>
    <source>
        <strain evidence="11">sbr112.9</strain>
    </source>
</reference>
<evidence type="ECO:0000256" key="5">
    <source>
        <dbReference type="ARBA" id="ARBA00022759"/>
    </source>
</evidence>
<proteinExistence type="predicted"/>
<evidence type="ECO:0000313" key="10">
    <source>
        <dbReference type="EMBL" id="POM78601.1"/>
    </source>
</evidence>
<sequence>MRDLKEIICQLLTRQDLAAFNEKWNRDPRFTMEAITHAVNSVGRRYCAFGTREALHNEIKSLRKTRNMSVEEYDAQLHHLLQLERWVQSEDGEPMTVGTKCRYFSAGMPRSWQAAVIPQRSQWESLRSLKARYLQCERIEQYTMNDRANGKGSTTKKRKQEDQKKKTGRRHDEDKRKRKLESDDGCSFCKSKGNVWNNHRREECFRDPSSPRYRPRAGNKAGISKSMARSGANRSSWNKQIDTAAMAAPEIIKEIKHDDPLHYWSAEADEHGAAMQSVAEGYRQMKLPPLLVEVTLKHPLNKQTYSALLDTGATSSLVSAEVVSWYRPRGPQTWYRNVNDELQSTRGAIPLSMVLPEFSDKRVCQQECKIVDKLVYPIVLGTDFLQQQGSAVGHADDARTVRILDITGRSISVATLVPKEHLSSEQKTRLLDLLQSVQIVFQKRIGTLELEPYRRPVKEGSKPSAQPPYSIPLIHRKAVLEEVKRLVNLGVLEPDKNPPWAAPAFVIPKKDGSARFLSDFRKLNKCLERQYYPLHKIQDLIRELPQPTFVSALDLVMGYYSRVLAEENRPFTAIVLPWGKFRYCCLPMGISTAPEEFHAVMQQLLGDLPYVRVYLDDALVLSHAFDEHLRFLVTAEGKRPIAKKVDAILSLSKPRNIRDLRRFIGMINYYNDMWKGRSETLAPLTALTSIKRTSQWTSVEQQAPLAFWSRKCTTAQEHYTMNKKELLSVLELLREFRTIPWGRTLRIFTDHKDSIQATFTNEQTLRWRLEIEEYGPELVYVRGHENVVADALSRLPVDEIQSSRTANTAAAQQIMPVEKEKPTLSPLSLVEIAEAQLRTGLLEGPTVARRAIGSIPVLVSKANGRVIVPPEMITKILNTYHEWLVHPGEKIMIESIKAALTWPGMTASIRRWVRNCKTCARSKDRKAKYGKIPAKRVEVRPCQK</sequence>
<evidence type="ECO:0000256" key="3">
    <source>
        <dbReference type="ARBA" id="ARBA00022695"/>
    </source>
</evidence>
<evidence type="ECO:0000256" key="4">
    <source>
        <dbReference type="ARBA" id="ARBA00022722"/>
    </source>
</evidence>
<dbReference type="CDD" id="cd00303">
    <property type="entry name" value="retropepsin_like"/>
    <property type="match status" value="1"/>
</dbReference>
<keyword evidence="2" id="KW-0808">Transferase</keyword>
<dbReference type="InterPro" id="IPR041588">
    <property type="entry name" value="Integrase_H2C2"/>
</dbReference>
<dbReference type="EMBL" id="NCKW01001958">
    <property type="protein sequence ID" value="POM78601.1"/>
    <property type="molecule type" value="Genomic_DNA"/>
</dbReference>